<organism evidence="8 9">
    <name type="scientific">Drosophila kikkawai</name>
    <name type="common">Fruit fly</name>
    <dbReference type="NCBI Taxonomy" id="30033"/>
    <lineage>
        <taxon>Eukaryota</taxon>
        <taxon>Metazoa</taxon>
        <taxon>Ecdysozoa</taxon>
        <taxon>Arthropoda</taxon>
        <taxon>Hexapoda</taxon>
        <taxon>Insecta</taxon>
        <taxon>Pterygota</taxon>
        <taxon>Neoptera</taxon>
        <taxon>Endopterygota</taxon>
        <taxon>Diptera</taxon>
        <taxon>Brachycera</taxon>
        <taxon>Muscomorpha</taxon>
        <taxon>Ephydroidea</taxon>
        <taxon>Drosophilidae</taxon>
        <taxon>Drosophila</taxon>
        <taxon>Sophophora</taxon>
    </lineage>
</organism>
<dbReference type="Pfam" id="PF10256">
    <property type="entry name" value="Erf4"/>
    <property type="match status" value="1"/>
</dbReference>
<dbReference type="PANTHER" id="PTHR13254:SF0">
    <property type="entry name" value="GOLGIN SUBFAMILY A MEMBER 7_ERF4 DOMAIN-CONTAINING PROTEIN"/>
    <property type="match status" value="1"/>
</dbReference>
<evidence type="ECO:0000313" key="8">
    <source>
        <dbReference type="Proteomes" id="UP001652661"/>
    </source>
</evidence>
<feature type="domain" description="Golgin subfamily A member 7/ERF4" evidence="7">
    <location>
        <begin position="57"/>
        <end position="169"/>
    </location>
</feature>
<dbReference type="RefSeq" id="XP_070142817.1">
    <property type="nucleotide sequence ID" value="XM_070286716.1"/>
</dbReference>
<evidence type="ECO:0000256" key="3">
    <source>
        <dbReference type="ARBA" id="ARBA00011396"/>
    </source>
</evidence>
<accession>A0ABM4GJB8</accession>
<dbReference type="Proteomes" id="UP001652661">
    <property type="component" value="Chromosome 3R"/>
</dbReference>
<gene>
    <name evidence="9" type="primary">LOC108077793</name>
</gene>
<keyword evidence="8" id="KW-1185">Reference proteome</keyword>
<evidence type="ECO:0000256" key="1">
    <source>
        <dbReference type="ARBA" id="ARBA00004406"/>
    </source>
</evidence>
<comment type="similarity">
    <text evidence="2">Belongs to the ERF4 family.</text>
</comment>
<keyword evidence="6" id="KW-0472">Membrane</keyword>
<sequence>MIALNQVHRALQSEVIHAAMGFFRDIMSQGGGGSGTPAGGNPTALQGVGGGVVFSKVFIQRDYSEGTSVKFHTRLPAELDGMIERHVFEATINRLNEFYAEAEEGSCGTYCEGCIGCITAYLIYMCSETHYEKTLRKISKFVASQNERIYNPKGLQLIDPTYRGLRVIEITIFDRPGRT</sequence>
<comment type="subunit">
    <text evidence="3">Interacts with ERF2.</text>
</comment>
<keyword evidence="5" id="KW-0256">Endoplasmic reticulum</keyword>
<evidence type="ECO:0000313" key="9">
    <source>
        <dbReference type="RefSeq" id="XP_070142817.1"/>
    </source>
</evidence>
<dbReference type="PANTHER" id="PTHR13254">
    <property type="entry name" value="GOLGI AUTOANTIGEN, GOLGIN SUBFAMILY A, 7"/>
    <property type="match status" value="1"/>
</dbReference>
<name>A0ABM4GJB8_DROKI</name>
<protein>
    <recommendedName>
        <fullName evidence="4">Ras modification protein ERF4</fullName>
    </recommendedName>
</protein>
<dbReference type="InterPro" id="IPR019383">
    <property type="entry name" value="Golgin_A_7/ERF4"/>
</dbReference>
<evidence type="ECO:0000256" key="2">
    <source>
        <dbReference type="ARBA" id="ARBA00007732"/>
    </source>
</evidence>
<comment type="subcellular location">
    <subcellularLocation>
        <location evidence="1">Endoplasmic reticulum membrane</location>
        <topology evidence="1">Peripheral membrane protein</topology>
    </subcellularLocation>
</comment>
<proteinExistence type="inferred from homology"/>
<evidence type="ECO:0000256" key="4">
    <source>
        <dbReference type="ARBA" id="ARBA00018463"/>
    </source>
</evidence>
<evidence type="ECO:0000259" key="7">
    <source>
        <dbReference type="Pfam" id="PF10256"/>
    </source>
</evidence>
<evidence type="ECO:0000256" key="6">
    <source>
        <dbReference type="ARBA" id="ARBA00023136"/>
    </source>
</evidence>
<evidence type="ECO:0000256" key="5">
    <source>
        <dbReference type="ARBA" id="ARBA00022824"/>
    </source>
</evidence>
<reference evidence="9" key="1">
    <citation type="submission" date="2025-08" db="UniProtKB">
        <authorList>
            <consortium name="RefSeq"/>
        </authorList>
    </citation>
    <scope>IDENTIFICATION</scope>
    <source>
        <strain evidence="9">14028-0561.14</strain>
        <tissue evidence="9">Whole fly</tissue>
    </source>
</reference>
<dbReference type="InterPro" id="IPR051371">
    <property type="entry name" value="Ras_palmitoyltransferase"/>
</dbReference>
<dbReference type="GeneID" id="108077793"/>